<evidence type="ECO:0008006" key="4">
    <source>
        <dbReference type="Google" id="ProtNLM"/>
    </source>
</evidence>
<protein>
    <recommendedName>
        <fullName evidence="4">DUF996 domain-containing protein</fullName>
    </recommendedName>
</protein>
<dbReference type="InterPro" id="IPR010397">
    <property type="entry name" value="DUF996"/>
</dbReference>
<dbReference type="RefSeq" id="WP_013537131.1">
    <property type="nucleotide sequence ID" value="NC_014926.1"/>
</dbReference>
<feature type="transmembrane region" description="Helical" evidence="1">
    <location>
        <begin position="51"/>
        <end position="73"/>
    </location>
</feature>
<proteinExistence type="predicted"/>
<sequence length="167" mass="17366">MRDYKVLGGLGAVFICLSVVPYIGPLLTLTGVILLGLALKSLGEPQLFRDFLLWVAVGIVGGAAAALLVFTGTLPAIKGTGAPSYVITGAGLLLGYVTGVVQALFLKRVFDNLQRLTGQELFGWAGKLFLAGAVLLVLGIGVVVAWAGWVVAAVAFFTAPERLRPSP</sequence>
<feature type="transmembrane region" description="Helical" evidence="1">
    <location>
        <begin position="128"/>
        <end position="157"/>
    </location>
</feature>
<accession>E8T4T3</accession>
<keyword evidence="1" id="KW-0472">Membrane</keyword>
<gene>
    <name evidence="2" type="ordered locus">Theam_0372</name>
</gene>
<feature type="transmembrane region" description="Helical" evidence="1">
    <location>
        <begin position="85"/>
        <end position="107"/>
    </location>
</feature>
<organism evidence="2 3">
    <name type="scientific">Thermovibrio ammonificans (strain DSM 15698 / JCM 12110 / HB-1)</name>
    <dbReference type="NCBI Taxonomy" id="648996"/>
    <lineage>
        <taxon>Bacteria</taxon>
        <taxon>Pseudomonadati</taxon>
        <taxon>Aquificota</taxon>
        <taxon>Aquificia</taxon>
        <taxon>Desulfurobacteriales</taxon>
        <taxon>Desulfurobacteriaceae</taxon>
        <taxon>Thermovibrio</taxon>
    </lineage>
</organism>
<name>E8T4T3_THEA1</name>
<keyword evidence="1" id="KW-1133">Transmembrane helix</keyword>
<keyword evidence="1" id="KW-0812">Transmembrane</keyword>
<evidence type="ECO:0000256" key="1">
    <source>
        <dbReference type="SAM" id="Phobius"/>
    </source>
</evidence>
<dbReference type="EMBL" id="CP002444">
    <property type="protein sequence ID" value="ADU96345.1"/>
    <property type="molecule type" value="Genomic_DNA"/>
</dbReference>
<evidence type="ECO:0000313" key="2">
    <source>
        <dbReference type="EMBL" id="ADU96345.1"/>
    </source>
</evidence>
<keyword evidence="3" id="KW-1185">Reference proteome</keyword>
<dbReference type="Pfam" id="PF06195">
    <property type="entry name" value="DUF996"/>
    <property type="match status" value="1"/>
</dbReference>
<dbReference type="eggNOG" id="COG2245">
    <property type="taxonomic scope" value="Bacteria"/>
</dbReference>
<dbReference type="KEGG" id="tam:Theam_0372"/>
<dbReference type="AlphaFoldDB" id="E8T4T3"/>
<dbReference type="STRING" id="648996.Theam_0372"/>
<feature type="transmembrane region" description="Helical" evidence="1">
    <location>
        <begin position="12"/>
        <end position="39"/>
    </location>
</feature>
<dbReference type="Proteomes" id="UP000006362">
    <property type="component" value="Chromosome"/>
</dbReference>
<reference evidence="2" key="1">
    <citation type="submission" date="2011-01" db="EMBL/GenBank/DDBJ databases">
        <title>Complete sequence of chromosome of Thermovibrio ammonificans HB-1.</title>
        <authorList>
            <consortium name="US DOE Joint Genome Institute"/>
            <person name="Lucas S."/>
            <person name="Copeland A."/>
            <person name="Lapidus A."/>
            <person name="Cheng J.-F."/>
            <person name="Goodwin L."/>
            <person name="Pitluck S."/>
            <person name="Davenport K."/>
            <person name="Detter J.C."/>
            <person name="Han C."/>
            <person name="Tapia R."/>
            <person name="Land M."/>
            <person name="Hauser L."/>
            <person name="Kyrpides N."/>
            <person name="Ivanova N."/>
            <person name="Ovchinnikova G."/>
            <person name="Vetriani C."/>
            <person name="Woyke T."/>
        </authorList>
    </citation>
    <scope>NUCLEOTIDE SEQUENCE [LARGE SCALE GENOMIC DNA]</scope>
    <source>
        <strain evidence="2">HB-1</strain>
    </source>
</reference>
<dbReference type="HOGENOM" id="CLU_1593755_0_0_0"/>
<evidence type="ECO:0000313" key="3">
    <source>
        <dbReference type="Proteomes" id="UP000006362"/>
    </source>
</evidence>